<dbReference type="InterPro" id="IPR045518">
    <property type="entry name" value="2EXR"/>
</dbReference>
<accession>A0AAE0JD44</accession>
<keyword evidence="3" id="KW-1185">Reference proteome</keyword>
<dbReference type="AlphaFoldDB" id="A0AAE0JD44"/>
<feature type="domain" description="2EXR" evidence="1">
    <location>
        <begin position="5"/>
        <end position="144"/>
    </location>
</feature>
<dbReference type="GeneID" id="87861957"/>
<reference evidence="2" key="2">
    <citation type="submission" date="2023-06" db="EMBL/GenBank/DDBJ databases">
        <authorList>
            <consortium name="Lawrence Berkeley National Laboratory"/>
            <person name="Haridas S."/>
            <person name="Hensen N."/>
            <person name="Bonometti L."/>
            <person name="Westerberg I."/>
            <person name="Brannstrom I.O."/>
            <person name="Guillou S."/>
            <person name="Cros-Aarteil S."/>
            <person name="Calhoun S."/>
            <person name="Kuo A."/>
            <person name="Mondo S."/>
            <person name="Pangilinan J."/>
            <person name="Riley R."/>
            <person name="Labutti K."/>
            <person name="Andreopoulos B."/>
            <person name="Lipzen A."/>
            <person name="Chen C."/>
            <person name="Yanf M."/>
            <person name="Daum C."/>
            <person name="Ng V."/>
            <person name="Clum A."/>
            <person name="Steindorff A."/>
            <person name="Ohm R."/>
            <person name="Martin F."/>
            <person name="Silar P."/>
            <person name="Natvig D."/>
            <person name="Lalanne C."/>
            <person name="Gautier V."/>
            <person name="Ament-Velasquez S.L."/>
            <person name="Kruys A."/>
            <person name="Hutchinson M.I."/>
            <person name="Powell A.J."/>
            <person name="Barry K."/>
            <person name="Miller A.N."/>
            <person name="Grigoriev I.V."/>
            <person name="Debuchy R."/>
            <person name="Gladieux P."/>
            <person name="Thoren M.H."/>
            <person name="Johannesson H."/>
        </authorList>
    </citation>
    <scope>NUCLEOTIDE SEQUENCE</scope>
    <source>
        <strain evidence="2">CBS 560.94</strain>
    </source>
</reference>
<name>A0AAE0JD44_9PEZI</name>
<organism evidence="2 3">
    <name type="scientific">Neurospora tetraspora</name>
    <dbReference type="NCBI Taxonomy" id="94610"/>
    <lineage>
        <taxon>Eukaryota</taxon>
        <taxon>Fungi</taxon>
        <taxon>Dikarya</taxon>
        <taxon>Ascomycota</taxon>
        <taxon>Pezizomycotina</taxon>
        <taxon>Sordariomycetes</taxon>
        <taxon>Sordariomycetidae</taxon>
        <taxon>Sordariales</taxon>
        <taxon>Sordariaceae</taxon>
        <taxon>Neurospora</taxon>
    </lineage>
</organism>
<dbReference type="EMBL" id="JAUEPP010000005">
    <property type="protein sequence ID" value="KAK3342937.1"/>
    <property type="molecule type" value="Genomic_DNA"/>
</dbReference>
<sequence length="295" mass="35111">MVTTFHLFPHLPWEIRSRIWVLTVEPREVEVRSKTQHTRLTDELAAKYNLRNLKDRFGIKVHNFYSSTPVPAPLQACREARSHLTRHGRQNSAHYTYRQVFRQTAPRAVPKLPPELWLEPKLRLKLGLDNEPRYIWVNFDVDMIDIGEGMFYAYEPYYLEIKRLKLARESHCELWHGRWYDGEIGWFANAEEIHVVCLEDSRRAIECWEDAHEEHGFPCDIDKLLLIDPKNGRRVTAAENDAAVKAERWARYRANGAFINPDTLQPFVPFLPEGWFEGQEDWDAYYWDEYYMNRS</sequence>
<dbReference type="PANTHER" id="PTHR35910">
    <property type="entry name" value="2EXR DOMAIN-CONTAINING PROTEIN"/>
    <property type="match status" value="1"/>
</dbReference>
<reference evidence="2" key="1">
    <citation type="journal article" date="2023" name="Mol. Phylogenet. Evol.">
        <title>Genome-scale phylogeny and comparative genomics of the fungal order Sordariales.</title>
        <authorList>
            <person name="Hensen N."/>
            <person name="Bonometti L."/>
            <person name="Westerberg I."/>
            <person name="Brannstrom I.O."/>
            <person name="Guillou S."/>
            <person name="Cros-Aarteil S."/>
            <person name="Calhoun S."/>
            <person name="Haridas S."/>
            <person name="Kuo A."/>
            <person name="Mondo S."/>
            <person name="Pangilinan J."/>
            <person name="Riley R."/>
            <person name="LaButti K."/>
            <person name="Andreopoulos B."/>
            <person name="Lipzen A."/>
            <person name="Chen C."/>
            <person name="Yan M."/>
            <person name="Daum C."/>
            <person name="Ng V."/>
            <person name="Clum A."/>
            <person name="Steindorff A."/>
            <person name="Ohm R.A."/>
            <person name="Martin F."/>
            <person name="Silar P."/>
            <person name="Natvig D.O."/>
            <person name="Lalanne C."/>
            <person name="Gautier V."/>
            <person name="Ament-Velasquez S.L."/>
            <person name="Kruys A."/>
            <person name="Hutchinson M.I."/>
            <person name="Powell A.J."/>
            <person name="Barry K."/>
            <person name="Miller A.N."/>
            <person name="Grigoriev I.V."/>
            <person name="Debuchy R."/>
            <person name="Gladieux P."/>
            <person name="Hiltunen Thoren M."/>
            <person name="Johannesson H."/>
        </authorList>
    </citation>
    <scope>NUCLEOTIDE SEQUENCE</scope>
    <source>
        <strain evidence="2">CBS 560.94</strain>
    </source>
</reference>
<evidence type="ECO:0000259" key="1">
    <source>
        <dbReference type="Pfam" id="PF20150"/>
    </source>
</evidence>
<evidence type="ECO:0000313" key="3">
    <source>
        <dbReference type="Proteomes" id="UP001278500"/>
    </source>
</evidence>
<protein>
    <recommendedName>
        <fullName evidence="1">2EXR domain-containing protein</fullName>
    </recommendedName>
</protein>
<proteinExistence type="predicted"/>
<dbReference type="RefSeq" id="XP_062680730.1">
    <property type="nucleotide sequence ID" value="XM_062824803.1"/>
</dbReference>
<gene>
    <name evidence="2" type="ORF">B0H65DRAFT_429122</name>
</gene>
<dbReference type="PANTHER" id="PTHR35910:SF1">
    <property type="entry name" value="2EXR DOMAIN-CONTAINING PROTEIN"/>
    <property type="match status" value="1"/>
</dbReference>
<dbReference type="Proteomes" id="UP001278500">
    <property type="component" value="Unassembled WGS sequence"/>
</dbReference>
<evidence type="ECO:0000313" key="2">
    <source>
        <dbReference type="EMBL" id="KAK3342937.1"/>
    </source>
</evidence>
<dbReference type="Pfam" id="PF20150">
    <property type="entry name" value="2EXR"/>
    <property type="match status" value="1"/>
</dbReference>
<comment type="caution">
    <text evidence="2">The sequence shown here is derived from an EMBL/GenBank/DDBJ whole genome shotgun (WGS) entry which is preliminary data.</text>
</comment>